<organism evidence="3 4">
    <name type="scientific">Xanthobacter autotrophicus (strain ATCC BAA-1158 / Py2)</name>
    <dbReference type="NCBI Taxonomy" id="78245"/>
    <lineage>
        <taxon>Bacteria</taxon>
        <taxon>Pseudomonadati</taxon>
        <taxon>Pseudomonadota</taxon>
        <taxon>Alphaproteobacteria</taxon>
        <taxon>Hyphomicrobiales</taxon>
        <taxon>Xanthobacteraceae</taxon>
        <taxon>Xanthobacter</taxon>
    </lineage>
</organism>
<dbReference type="InterPro" id="IPR052945">
    <property type="entry name" value="Mitotic_Regulator"/>
</dbReference>
<dbReference type="SMART" id="SM00671">
    <property type="entry name" value="SEL1"/>
    <property type="match status" value="4"/>
</dbReference>
<dbReference type="eggNOG" id="COG0790">
    <property type="taxonomic scope" value="Bacteria"/>
</dbReference>
<evidence type="ECO:0000313" key="4">
    <source>
        <dbReference type="Proteomes" id="UP000002417"/>
    </source>
</evidence>
<evidence type="ECO:0000313" key="3">
    <source>
        <dbReference type="EMBL" id="ABS68294.1"/>
    </source>
</evidence>
<dbReference type="PANTHER" id="PTHR43628">
    <property type="entry name" value="ACTIVATOR OF C KINASE PROTEIN 1-RELATED"/>
    <property type="match status" value="1"/>
</dbReference>
<dbReference type="OrthoDB" id="5295703at2"/>
<dbReference type="KEGG" id="xau:Xaut_3064"/>
<keyword evidence="1" id="KW-0175">Coiled coil</keyword>
<sequence>MERTERTARMRAAAGSAPLWADTRSDMPDVPAWDVFDIQASTIESLRGEVSALRDRLANAAPKRAVQEMDKAITLLCRRVDEIRAAGAVREDADHALAEELAAIRAGVTALREPAHVRALQDGLDALARRIDLMAARAVDPVEVARLTGQMEEIHHLVLRAAERQDDTTALHALTQRLQACAEAVASAGEETARRVAEATGAFERKAEALLNRVIEVEARARAGDSAAAQDLQGSLLGALEGVHRRLDAMSSTISGQVTSLSPTIGAEVTQRLSDLSERIAAAEAAGKAAIAPLADAVERTLAELSAQFRDTHARLDRLDDIEIQLQHMVAEMRQVRETTHVATAEAVAAVTAKVSEDPDGAAVVGLKRGLAALEARQDEIERRAGEMLAAELEYELRDISVALDRDGEGTFAPRPAPRTAERPAPAPQAEMDDLAFDAASSPDQAADAAAGSPWPRSPRRSDRAGPAPSDTGDSRPRVDRRARRDRTRERRAPKGFVAGLFARKRHVAMVALLAGATTVFAGTAVGLAWRNAPDLLSGVTQTLRRLSAPAVAGVTAGDLPAAIGPTALQAAARAGDPAAAFLVAGRYVEGRGVEADPDAAVKWLAFAMQRGSAPAAHRLGALYESAGRDLGEARRFYEWAAAQGNVRAMHALAMLLCSGNGQPADWEGAVRWFRAAAELGFRDSQYNLGVVYARGLGVAADAGEAFKWLSLAAAQGDDDSGRKRDILAREADGATLTKAQQAVAAFAPGPQNVAANIVEIRPEWQEESAGSPVASLPGRTKSATRLASTVAAVK</sequence>
<evidence type="ECO:0000256" key="2">
    <source>
        <dbReference type="SAM" id="MobiDB-lite"/>
    </source>
</evidence>
<dbReference type="SUPFAM" id="SSF81901">
    <property type="entry name" value="HCP-like"/>
    <property type="match status" value="1"/>
</dbReference>
<dbReference type="InterPro" id="IPR011990">
    <property type="entry name" value="TPR-like_helical_dom_sf"/>
</dbReference>
<reference evidence="3 4" key="1">
    <citation type="submission" date="2007-07" db="EMBL/GenBank/DDBJ databases">
        <title>Complete sequence of chromosome of Xanthobacter autotrophicus Py2.</title>
        <authorList>
            <consortium name="US DOE Joint Genome Institute"/>
            <person name="Copeland A."/>
            <person name="Lucas S."/>
            <person name="Lapidus A."/>
            <person name="Barry K."/>
            <person name="Glavina del Rio T."/>
            <person name="Hammon N."/>
            <person name="Israni S."/>
            <person name="Dalin E."/>
            <person name="Tice H."/>
            <person name="Pitluck S."/>
            <person name="Sims D."/>
            <person name="Brettin T."/>
            <person name="Bruce D."/>
            <person name="Detter J.C."/>
            <person name="Han C."/>
            <person name="Tapia R."/>
            <person name="Brainard J."/>
            <person name="Schmutz J."/>
            <person name="Larimer F."/>
            <person name="Land M."/>
            <person name="Hauser L."/>
            <person name="Kyrpides N."/>
            <person name="Kim E."/>
            <person name="Ensigns S.A."/>
            <person name="Richardson P."/>
        </authorList>
    </citation>
    <scope>NUCLEOTIDE SEQUENCE [LARGE SCALE GENOMIC DNA]</scope>
    <source>
        <strain evidence="4">ATCC BAA-1158 / Py2</strain>
    </source>
</reference>
<gene>
    <name evidence="3" type="ordered locus">Xaut_3064</name>
</gene>
<dbReference type="Gene3D" id="1.25.40.10">
    <property type="entry name" value="Tetratricopeptide repeat domain"/>
    <property type="match status" value="1"/>
</dbReference>
<proteinExistence type="predicted"/>
<keyword evidence="4" id="KW-1185">Reference proteome</keyword>
<feature type="coiled-coil region" evidence="1">
    <location>
        <begin position="364"/>
        <end position="391"/>
    </location>
</feature>
<evidence type="ECO:0000256" key="1">
    <source>
        <dbReference type="SAM" id="Coils"/>
    </source>
</evidence>
<dbReference type="InterPro" id="IPR006597">
    <property type="entry name" value="Sel1-like"/>
</dbReference>
<dbReference type="STRING" id="78245.Xaut_3064"/>
<dbReference type="Pfam" id="PF08238">
    <property type="entry name" value="Sel1"/>
    <property type="match status" value="4"/>
</dbReference>
<dbReference type="AlphaFoldDB" id="A7IJV1"/>
<feature type="region of interest" description="Disordered" evidence="2">
    <location>
        <begin position="407"/>
        <end position="492"/>
    </location>
</feature>
<dbReference type="PANTHER" id="PTHR43628:SF1">
    <property type="entry name" value="CHITIN SYNTHASE REGULATORY FACTOR 2-RELATED"/>
    <property type="match status" value="1"/>
</dbReference>
<dbReference type="EMBL" id="CP000781">
    <property type="protein sequence ID" value="ABS68294.1"/>
    <property type="molecule type" value="Genomic_DNA"/>
</dbReference>
<name>A7IJV1_XANP2</name>
<feature type="compositionally biased region" description="Low complexity" evidence="2">
    <location>
        <begin position="437"/>
        <end position="455"/>
    </location>
</feature>
<protein>
    <submittedName>
        <fullName evidence="3">Sel1 domain protein repeat-containing protein</fullName>
    </submittedName>
</protein>
<accession>A7IJV1</accession>
<dbReference type="Proteomes" id="UP000002417">
    <property type="component" value="Chromosome"/>
</dbReference>
<dbReference type="HOGENOM" id="CLU_369931_0_0_5"/>